<evidence type="ECO:0000313" key="2">
    <source>
        <dbReference type="EMBL" id="SMG45665.1"/>
    </source>
</evidence>
<name>A0A1X7KWF3_9MICO</name>
<gene>
    <name evidence="2" type="ORF">SAMN06296010_3032</name>
</gene>
<dbReference type="STRING" id="150121.SAMN06296010_3032"/>
<feature type="transmembrane region" description="Helical" evidence="1">
    <location>
        <begin position="12"/>
        <end position="32"/>
    </location>
</feature>
<dbReference type="RefSeq" id="WP_085487514.1">
    <property type="nucleotide sequence ID" value="NZ_FXAY01000005.1"/>
</dbReference>
<evidence type="ECO:0000256" key="1">
    <source>
        <dbReference type="SAM" id="Phobius"/>
    </source>
</evidence>
<protein>
    <submittedName>
        <fullName evidence="2">Uncharacterized protein</fullName>
    </submittedName>
</protein>
<dbReference type="EMBL" id="FXAY01000005">
    <property type="protein sequence ID" value="SMG45665.1"/>
    <property type="molecule type" value="Genomic_DNA"/>
</dbReference>
<reference evidence="3" key="1">
    <citation type="submission" date="2017-04" db="EMBL/GenBank/DDBJ databases">
        <authorList>
            <person name="Varghese N."/>
            <person name="Submissions S."/>
        </authorList>
    </citation>
    <scope>NUCLEOTIDE SEQUENCE [LARGE SCALE GENOMIC DNA]</scope>
    <source>
        <strain evidence="3">VKM Ac-2510</strain>
    </source>
</reference>
<keyword evidence="1" id="KW-0812">Transmembrane</keyword>
<feature type="transmembrane region" description="Helical" evidence="1">
    <location>
        <begin position="38"/>
        <end position="62"/>
    </location>
</feature>
<evidence type="ECO:0000313" key="3">
    <source>
        <dbReference type="Proteomes" id="UP000193244"/>
    </source>
</evidence>
<organism evidence="2 3">
    <name type="scientific">Agreia pratensis</name>
    <dbReference type="NCBI Taxonomy" id="150121"/>
    <lineage>
        <taxon>Bacteria</taxon>
        <taxon>Bacillati</taxon>
        <taxon>Actinomycetota</taxon>
        <taxon>Actinomycetes</taxon>
        <taxon>Micrococcales</taxon>
        <taxon>Microbacteriaceae</taxon>
        <taxon>Agreia</taxon>
    </lineage>
</organism>
<dbReference type="AlphaFoldDB" id="A0A1X7KWF3"/>
<keyword evidence="1" id="KW-0472">Membrane</keyword>
<accession>A0A1X7KWF3</accession>
<dbReference type="OrthoDB" id="5081451at2"/>
<sequence>MTQPSKRDVFKPVELIVLSAVMALFVGLTVLLSTRNPLLAVIFFGVAFIVVLVVIAMMVLTFKPNKDEQTELDDEELPPSGH</sequence>
<proteinExistence type="predicted"/>
<keyword evidence="1" id="KW-1133">Transmembrane helix</keyword>
<keyword evidence="3" id="KW-1185">Reference proteome</keyword>
<dbReference type="Proteomes" id="UP000193244">
    <property type="component" value="Unassembled WGS sequence"/>
</dbReference>